<gene>
    <name evidence="1" type="ORF">FHX41_0862</name>
</gene>
<accession>A0A543I9L8</accession>
<dbReference type="Proteomes" id="UP000316706">
    <property type="component" value="Unassembled WGS sequence"/>
</dbReference>
<protein>
    <submittedName>
        <fullName evidence="1">Uncharacterized protein</fullName>
    </submittedName>
</protein>
<organism evidence="1 2">
    <name type="scientific">Actinomadura hallensis</name>
    <dbReference type="NCBI Taxonomy" id="337895"/>
    <lineage>
        <taxon>Bacteria</taxon>
        <taxon>Bacillati</taxon>
        <taxon>Actinomycetota</taxon>
        <taxon>Actinomycetes</taxon>
        <taxon>Streptosporangiales</taxon>
        <taxon>Thermomonosporaceae</taxon>
        <taxon>Actinomadura</taxon>
    </lineage>
</organism>
<proteinExistence type="predicted"/>
<keyword evidence="2" id="KW-1185">Reference proteome</keyword>
<dbReference type="EMBL" id="VFPO01000001">
    <property type="protein sequence ID" value="TQM67257.1"/>
    <property type="molecule type" value="Genomic_DNA"/>
</dbReference>
<evidence type="ECO:0000313" key="2">
    <source>
        <dbReference type="Proteomes" id="UP000316706"/>
    </source>
</evidence>
<comment type="caution">
    <text evidence="1">The sequence shown here is derived from an EMBL/GenBank/DDBJ whole genome shotgun (WGS) entry which is preliminary data.</text>
</comment>
<sequence length="48" mass="5189">MMPPCTGPRLGIPRGPLGVRLLQRWREVISVIAIQMTSALKIATGAMT</sequence>
<name>A0A543I9L8_9ACTN</name>
<dbReference type="AlphaFoldDB" id="A0A543I9L8"/>
<evidence type="ECO:0000313" key="1">
    <source>
        <dbReference type="EMBL" id="TQM67257.1"/>
    </source>
</evidence>
<reference evidence="1 2" key="1">
    <citation type="submission" date="2019-06" db="EMBL/GenBank/DDBJ databases">
        <title>Sequencing the genomes of 1000 actinobacteria strains.</title>
        <authorList>
            <person name="Klenk H.-P."/>
        </authorList>
    </citation>
    <scope>NUCLEOTIDE SEQUENCE [LARGE SCALE GENOMIC DNA]</scope>
    <source>
        <strain evidence="1 2">DSM 45043</strain>
    </source>
</reference>